<sequence length="157" mass="16295">MERSLRKSVPHPEIHGLRQAPEGLAGPRHVILAIRRQWPVLGPKAVVLLLEVRHSLGFPQIRRRHQIQSFRERELLYVGGGEAGGGVAGDVGEGVGFSGGGEVEGDGGGGGPEGEGRPVGDGGGDEAGLVGGDVVAEELEGGRRRWEAVDAGRGAYG</sequence>
<name>A0A5A7P2R9_STRAF</name>
<feature type="compositionally biased region" description="Basic and acidic residues" evidence="1">
    <location>
        <begin position="1"/>
        <end position="16"/>
    </location>
</feature>
<accession>A0A5A7P2R9</accession>
<gene>
    <name evidence="2" type="ORF">STAS_02419</name>
</gene>
<dbReference type="Proteomes" id="UP000325081">
    <property type="component" value="Unassembled WGS sequence"/>
</dbReference>
<feature type="region of interest" description="Disordered" evidence="1">
    <location>
        <begin position="1"/>
        <end position="21"/>
    </location>
</feature>
<dbReference type="EMBL" id="BKCP01001225">
    <property type="protein sequence ID" value="GER26758.1"/>
    <property type="molecule type" value="Genomic_DNA"/>
</dbReference>
<organism evidence="2 3">
    <name type="scientific">Striga asiatica</name>
    <name type="common">Asiatic witchweed</name>
    <name type="synonym">Buchnera asiatica</name>
    <dbReference type="NCBI Taxonomy" id="4170"/>
    <lineage>
        <taxon>Eukaryota</taxon>
        <taxon>Viridiplantae</taxon>
        <taxon>Streptophyta</taxon>
        <taxon>Embryophyta</taxon>
        <taxon>Tracheophyta</taxon>
        <taxon>Spermatophyta</taxon>
        <taxon>Magnoliopsida</taxon>
        <taxon>eudicotyledons</taxon>
        <taxon>Gunneridae</taxon>
        <taxon>Pentapetalae</taxon>
        <taxon>asterids</taxon>
        <taxon>lamiids</taxon>
        <taxon>Lamiales</taxon>
        <taxon>Orobanchaceae</taxon>
        <taxon>Buchnereae</taxon>
        <taxon>Striga</taxon>
    </lineage>
</organism>
<feature type="region of interest" description="Disordered" evidence="1">
    <location>
        <begin position="89"/>
        <end position="133"/>
    </location>
</feature>
<reference evidence="3" key="1">
    <citation type="journal article" date="2019" name="Curr. Biol.">
        <title>Genome Sequence of Striga asiatica Provides Insight into the Evolution of Plant Parasitism.</title>
        <authorList>
            <person name="Yoshida S."/>
            <person name="Kim S."/>
            <person name="Wafula E.K."/>
            <person name="Tanskanen J."/>
            <person name="Kim Y.M."/>
            <person name="Honaas L."/>
            <person name="Yang Z."/>
            <person name="Spallek T."/>
            <person name="Conn C.E."/>
            <person name="Ichihashi Y."/>
            <person name="Cheong K."/>
            <person name="Cui S."/>
            <person name="Der J.P."/>
            <person name="Gundlach H."/>
            <person name="Jiao Y."/>
            <person name="Hori C."/>
            <person name="Ishida J.K."/>
            <person name="Kasahara H."/>
            <person name="Kiba T."/>
            <person name="Kim M.S."/>
            <person name="Koo N."/>
            <person name="Laohavisit A."/>
            <person name="Lee Y.H."/>
            <person name="Lumba S."/>
            <person name="McCourt P."/>
            <person name="Mortimer J.C."/>
            <person name="Mutuku J.M."/>
            <person name="Nomura T."/>
            <person name="Sasaki-Sekimoto Y."/>
            <person name="Seto Y."/>
            <person name="Wang Y."/>
            <person name="Wakatake T."/>
            <person name="Sakakibara H."/>
            <person name="Demura T."/>
            <person name="Yamaguchi S."/>
            <person name="Yoneyama K."/>
            <person name="Manabe R.I."/>
            <person name="Nelson D.C."/>
            <person name="Schulman A.H."/>
            <person name="Timko M.P."/>
            <person name="dePamphilis C.W."/>
            <person name="Choi D."/>
            <person name="Shirasu K."/>
        </authorList>
    </citation>
    <scope>NUCLEOTIDE SEQUENCE [LARGE SCALE GENOMIC DNA]</scope>
    <source>
        <strain evidence="3">cv. UVA1</strain>
    </source>
</reference>
<proteinExistence type="predicted"/>
<comment type="caution">
    <text evidence="2">The sequence shown here is derived from an EMBL/GenBank/DDBJ whole genome shotgun (WGS) entry which is preliminary data.</text>
</comment>
<evidence type="ECO:0000313" key="2">
    <source>
        <dbReference type="EMBL" id="GER26758.1"/>
    </source>
</evidence>
<evidence type="ECO:0000256" key="1">
    <source>
        <dbReference type="SAM" id="MobiDB-lite"/>
    </source>
</evidence>
<dbReference type="AlphaFoldDB" id="A0A5A7P2R9"/>
<feature type="compositionally biased region" description="Gly residues" evidence="1">
    <location>
        <begin position="89"/>
        <end position="131"/>
    </location>
</feature>
<protein>
    <submittedName>
        <fullName evidence="2">Uncharacterized protein</fullName>
    </submittedName>
</protein>
<evidence type="ECO:0000313" key="3">
    <source>
        <dbReference type="Proteomes" id="UP000325081"/>
    </source>
</evidence>
<keyword evidence="3" id="KW-1185">Reference proteome</keyword>